<gene>
    <name evidence="2" type="ORF">OR214_05315</name>
</gene>
<organism evidence="2 3">
    <name type="scientific">Ralstonia pickettii OR214</name>
    <dbReference type="NCBI Taxonomy" id="1264675"/>
    <lineage>
        <taxon>Bacteria</taxon>
        <taxon>Pseudomonadati</taxon>
        <taxon>Pseudomonadota</taxon>
        <taxon>Betaproteobacteria</taxon>
        <taxon>Burkholderiales</taxon>
        <taxon>Burkholderiaceae</taxon>
        <taxon>Ralstonia</taxon>
    </lineage>
</organism>
<reference evidence="2 3" key="1">
    <citation type="journal article" date="2013" name="Genome Announc.">
        <title>Draft Genome Sequence for Ralstonia sp. Strain OR214, a Bacterium with Potential for Bioremediation.</title>
        <authorList>
            <person name="Utturkar S.M."/>
            <person name="Bollmann A."/>
            <person name="Brzoska R.M."/>
            <person name="Klingeman D.M."/>
            <person name="Epstein S.E."/>
            <person name="Palumbo A.V."/>
            <person name="Brown S.D."/>
        </authorList>
    </citation>
    <scope>NUCLEOTIDE SEQUENCE [LARGE SCALE GENOMIC DNA]</scope>
    <source>
        <strain evidence="2 3">OR214</strain>
    </source>
</reference>
<sequence length="177" mass="20063">CVDFDRPGAWDDLLGILAEVKQEQGLKGEKRGDWDFPEDGRTMYLGANSSPVRCRLYEKGKQPGYRSACRWDWVRLEAQVRPQKDARRVFSTLSADQVWGASGWTRKIAQRAFSLETGAFPAAGVKKDTDFAQRWEWVCAQAAPTLLEAIEVFGDWESVRRNLIEGHRARLAGKRGC</sequence>
<evidence type="ECO:0000313" key="2">
    <source>
        <dbReference type="EMBL" id="ENZ74740.1"/>
    </source>
</evidence>
<dbReference type="EMBL" id="APMQ01000042">
    <property type="protein sequence ID" value="ENZ74740.1"/>
    <property type="molecule type" value="Genomic_DNA"/>
</dbReference>
<feature type="non-terminal residue" evidence="2">
    <location>
        <position position="1"/>
    </location>
</feature>
<name>R0CDM0_RALPI</name>
<comment type="caution">
    <text evidence="2">The sequence shown here is derived from an EMBL/GenBank/DDBJ whole genome shotgun (WGS) entry which is preliminary data.</text>
</comment>
<dbReference type="Proteomes" id="UP000013280">
    <property type="component" value="Unassembled WGS sequence"/>
</dbReference>
<dbReference type="AlphaFoldDB" id="R0CDM0"/>
<dbReference type="RefSeq" id="WP_004637572.1">
    <property type="nucleotide sequence ID" value="NZ_APMQ01000042.1"/>
</dbReference>
<dbReference type="Pfam" id="PF02486">
    <property type="entry name" value="Rep_trans"/>
    <property type="match status" value="1"/>
</dbReference>
<feature type="domain" description="Replication initiation protein-like C-terminal" evidence="1">
    <location>
        <begin position="27"/>
        <end position="141"/>
    </location>
</feature>
<protein>
    <recommendedName>
        <fullName evidence="1">Replication initiation protein-like C-terminal domain-containing protein</fullName>
    </recommendedName>
</protein>
<dbReference type="InterPro" id="IPR003491">
    <property type="entry name" value="REP-like_C"/>
</dbReference>
<evidence type="ECO:0000259" key="1">
    <source>
        <dbReference type="Pfam" id="PF02486"/>
    </source>
</evidence>
<accession>R0CDM0</accession>
<evidence type="ECO:0000313" key="3">
    <source>
        <dbReference type="Proteomes" id="UP000013280"/>
    </source>
</evidence>
<proteinExistence type="predicted"/>